<proteinExistence type="predicted"/>
<dbReference type="Proteomes" id="UP000829685">
    <property type="component" value="Unassembled WGS sequence"/>
</dbReference>
<keyword evidence="3" id="KW-1185">Reference proteome</keyword>
<sequence>MSAYPTKYDKNGNPTKVKMYASSKETEEHKSSYAKPEPYKYADVKQWSYAPEASHGSSSKSSSSKDKKHKESSTKGSSSKHKSKH</sequence>
<feature type="compositionally biased region" description="Basic and acidic residues" evidence="1">
    <location>
        <begin position="24"/>
        <end position="38"/>
    </location>
</feature>
<evidence type="ECO:0000313" key="2">
    <source>
        <dbReference type="EMBL" id="KAI1865156.1"/>
    </source>
</evidence>
<feature type="compositionally biased region" description="Basic and acidic residues" evidence="1">
    <location>
        <begin position="63"/>
        <end position="73"/>
    </location>
</feature>
<evidence type="ECO:0000313" key="3">
    <source>
        <dbReference type="Proteomes" id="UP000829685"/>
    </source>
</evidence>
<comment type="caution">
    <text evidence="2">The sequence shown here is derived from an EMBL/GenBank/DDBJ whole genome shotgun (WGS) entry which is preliminary data.</text>
</comment>
<gene>
    <name evidence="2" type="ORF">JX265_008203</name>
</gene>
<feature type="region of interest" description="Disordered" evidence="1">
    <location>
        <begin position="1"/>
        <end position="38"/>
    </location>
</feature>
<evidence type="ECO:0000256" key="1">
    <source>
        <dbReference type="SAM" id="MobiDB-lite"/>
    </source>
</evidence>
<reference evidence="2" key="1">
    <citation type="submission" date="2021-03" db="EMBL/GenBank/DDBJ databases">
        <title>Revisited historic fungal species revealed as producer of novel bioactive compounds through whole genome sequencing and comparative genomics.</title>
        <authorList>
            <person name="Vignolle G.A."/>
            <person name="Hochenegger N."/>
            <person name="Mach R.L."/>
            <person name="Mach-Aigner A.R."/>
            <person name="Javad Rahimi M."/>
            <person name="Salim K.A."/>
            <person name="Chan C.M."/>
            <person name="Lim L.B.L."/>
            <person name="Cai F."/>
            <person name="Druzhinina I.S."/>
            <person name="U'Ren J.M."/>
            <person name="Derntl C."/>
        </authorList>
    </citation>
    <scope>NUCLEOTIDE SEQUENCE</scope>
    <source>
        <strain evidence="2">TUCIM 5799</strain>
    </source>
</reference>
<accession>A0A9P9WII9</accession>
<feature type="region of interest" description="Disordered" evidence="1">
    <location>
        <begin position="50"/>
        <end position="85"/>
    </location>
</feature>
<dbReference type="AlphaFoldDB" id="A0A9P9WII9"/>
<organism evidence="2 3">
    <name type="scientific">Neoarthrinium moseri</name>
    <dbReference type="NCBI Taxonomy" id="1658444"/>
    <lineage>
        <taxon>Eukaryota</taxon>
        <taxon>Fungi</taxon>
        <taxon>Dikarya</taxon>
        <taxon>Ascomycota</taxon>
        <taxon>Pezizomycotina</taxon>
        <taxon>Sordariomycetes</taxon>
        <taxon>Xylariomycetidae</taxon>
        <taxon>Amphisphaeriales</taxon>
        <taxon>Apiosporaceae</taxon>
        <taxon>Neoarthrinium</taxon>
    </lineage>
</organism>
<protein>
    <submittedName>
        <fullName evidence="2">Uncharacterized protein</fullName>
    </submittedName>
</protein>
<dbReference type="EMBL" id="JAFIMR010000022">
    <property type="protein sequence ID" value="KAI1865156.1"/>
    <property type="molecule type" value="Genomic_DNA"/>
</dbReference>
<name>A0A9P9WII9_9PEZI</name>